<dbReference type="AlphaFoldDB" id="A0A4R4XCD2"/>
<dbReference type="Pfam" id="PF00005">
    <property type="entry name" value="ABC_tran"/>
    <property type="match status" value="1"/>
</dbReference>
<reference evidence="7 8" key="1">
    <citation type="submission" date="2019-02" db="EMBL/GenBank/DDBJ databases">
        <title>Draft genome sequences of novel Actinobacteria.</title>
        <authorList>
            <person name="Sahin N."/>
            <person name="Ay H."/>
            <person name="Saygin H."/>
        </authorList>
    </citation>
    <scope>NUCLEOTIDE SEQUENCE [LARGE SCALE GENOMIC DNA]</scope>
    <source>
        <strain evidence="7 8">16K104</strain>
    </source>
</reference>
<dbReference type="SUPFAM" id="SSF52540">
    <property type="entry name" value="P-loop containing nucleoside triphosphate hydrolases"/>
    <property type="match status" value="1"/>
</dbReference>
<keyword evidence="3" id="KW-0547">Nucleotide-binding</keyword>
<evidence type="ECO:0000259" key="6">
    <source>
        <dbReference type="PROSITE" id="PS50893"/>
    </source>
</evidence>
<keyword evidence="5" id="KW-0046">Antibiotic resistance</keyword>
<accession>A0A4R4XCD2</accession>
<proteinExistence type="predicted"/>
<dbReference type="PANTHER" id="PTHR42711:SF4">
    <property type="entry name" value="ABC TRANSPORTER RELATED"/>
    <property type="match status" value="1"/>
</dbReference>
<dbReference type="Gene3D" id="3.40.50.300">
    <property type="entry name" value="P-loop containing nucleotide triphosphate hydrolases"/>
    <property type="match status" value="1"/>
</dbReference>
<evidence type="ECO:0000313" key="7">
    <source>
        <dbReference type="EMBL" id="TDD28293.1"/>
    </source>
</evidence>
<dbReference type="InterPro" id="IPR003439">
    <property type="entry name" value="ABC_transporter-like_ATP-bd"/>
</dbReference>
<dbReference type="SMART" id="SM00382">
    <property type="entry name" value="AAA"/>
    <property type="match status" value="1"/>
</dbReference>
<comment type="caution">
    <text evidence="7">The sequence shown here is derived from an EMBL/GenBank/DDBJ whole genome shotgun (WGS) entry which is preliminary data.</text>
</comment>
<feature type="domain" description="ABC transporter" evidence="6">
    <location>
        <begin position="19"/>
        <end position="253"/>
    </location>
</feature>
<organism evidence="7 8">
    <name type="scientific">Kribbella turkmenica</name>
    <dbReference type="NCBI Taxonomy" id="2530375"/>
    <lineage>
        <taxon>Bacteria</taxon>
        <taxon>Bacillati</taxon>
        <taxon>Actinomycetota</taxon>
        <taxon>Actinomycetes</taxon>
        <taxon>Propionibacteriales</taxon>
        <taxon>Kribbellaceae</taxon>
        <taxon>Kribbella</taxon>
    </lineage>
</organism>
<comment type="subcellular location">
    <subcellularLocation>
        <location evidence="1">Cell membrane</location>
        <topology evidence="1">Peripheral membrane protein</topology>
    </subcellularLocation>
</comment>
<dbReference type="InterPro" id="IPR003593">
    <property type="entry name" value="AAA+_ATPase"/>
</dbReference>
<keyword evidence="4 7" id="KW-0067">ATP-binding</keyword>
<evidence type="ECO:0000256" key="5">
    <source>
        <dbReference type="ARBA" id="ARBA00023251"/>
    </source>
</evidence>
<dbReference type="PANTHER" id="PTHR42711">
    <property type="entry name" value="ABC TRANSPORTER ATP-BINDING PROTEIN"/>
    <property type="match status" value="1"/>
</dbReference>
<dbReference type="PROSITE" id="PS00211">
    <property type="entry name" value="ABC_TRANSPORTER_1"/>
    <property type="match status" value="1"/>
</dbReference>
<dbReference type="PROSITE" id="PS50893">
    <property type="entry name" value="ABC_TRANSPORTER_2"/>
    <property type="match status" value="1"/>
</dbReference>
<evidence type="ECO:0000313" key="8">
    <source>
        <dbReference type="Proteomes" id="UP000295172"/>
    </source>
</evidence>
<evidence type="ECO:0000256" key="3">
    <source>
        <dbReference type="ARBA" id="ARBA00022741"/>
    </source>
</evidence>
<dbReference type="EMBL" id="SMKR01000023">
    <property type="protein sequence ID" value="TDD28293.1"/>
    <property type="molecule type" value="Genomic_DNA"/>
</dbReference>
<keyword evidence="8" id="KW-1185">Reference proteome</keyword>
<evidence type="ECO:0000256" key="2">
    <source>
        <dbReference type="ARBA" id="ARBA00022448"/>
    </source>
</evidence>
<dbReference type="Proteomes" id="UP000295172">
    <property type="component" value="Unassembled WGS sequence"/>
</dbReference>
<dbReference type="InterPro" id="IPR017871">
    <property type="entry name" value="ABC_transporter-like_CS"/>
</dbReference>
<dbReference type="GO" id="GO:0016887">
    <property type="term" value="F:ATP hydrolysis activity"/>
    <property type="evidence" value="ECO:0007669"/>
    <property type="project" value="InterPro"/>
</dbReference>
<name>A0A4R4XCD2_9ACTN</name>
<evidence type="ECO:0000256" key="1">
    <source>
        <dbReference type="ARBA" id="ARBA00004202"/>
    </source>
</evidence>
<protein>
    <submittedName>
        <fullName evidence="7">ATP-binding cassette domain-containing protein</fullName>
    </submittedName>
</protein>
<dbReference type="InterPro" id="IPR050763">
    <property type="entry name" value="ABC_transporter_ATP-binding"/>
</dbReference>
<gene>
    <name evidence="7" type="ORF">E1218_07670</name>
</gene>
<evidence type="ECO:0000256" key="4">
    <source>
        <dbReference type="ARBA" id="ARBA00022840"/>
    </source>
</evidence>
<dbReference type="InterPro" id="IPR027417">
    <property type="entry name" value="P-loop_NTPase"/>
</dbReference>
<keyword evidence="2" id="KW-0813">Transport</keyword>
<dbReference type="GO" id="GO:0046677">
    <property type="term" value="P:response to antibiotic"/>
    <property type="evidence" value="ECO:0007669"/>
    <property type="project" value="UniProtKB-KW"/>
</dbReference>
<dbReference type="GO" id="GO:0005886">
    <property type="term" value="C:plasma membrane"/>
    <property type="evidence" value="ECO:0007669"/>
    <property type="project" value="UniProtKB-SubCell"/>
</dbReference>
<sequence>MAGLSMSFRAPVRKPGLRAAFGSLVRREYREVQALDDISFAIAPGEVVGFIGPNGAGKTTTMKILSGILHPTGGDVRVLESVPWQRRAGFLKRIAFVRGSQPVGGSQELTVMDSLEYQRLLYDVPRADFGDTLKVLEELLRLTPLLERQLRALSLGERMRVGLALALIYRPEVLFLDEPTIGLDVTAAGQIREFAADYVSQTGATVLLTSHYMADVASLCPRLILIDRGRVEYDGPLAELSARLSPYKLVRITARGGPAPDVGEVVESSEGMWVLRVPRDEVAQTTARLLQSLEVVDLAVEEPPLEKVIDRAYREGLR</sequence>
<dbReference type="GO" id="GO:0005524">
    <property type="term" value="F:ATP binding"/>
    <property type="evidence" value="ECO:0007669"/>
    <property type="project" value="UniProtKB-KW"/>
</dbReference>
<dbReference type="OrthoDB" id="9804819at2"/>